<proteinExistence type="predicted"/>
<reference evidence="1" key="1">
    <citation type="submission" date="2023-04" db="EMBL/GenBank/DDBJ databases">
        <title>A chromosome-level genome assembly of the parasitoid wasp Eretmocerus hayati.</title>
        <authorList>
            <person name="Zhong Y."/>
            <person name="Liu S."/>
            <person name="Liu Y."/>
        </authorList>
    </citation>
    <scope>NUCLEOTIDE SEQUENCE</scope>
    <source>
        <strain evidence="1">ZJU_SS_LIU_2023</strain>
    </source>
</reference>
<organism evidence="1 2">
    <name type="scientific">Eretmocerus hayati</name>
    <dbReference type="NCBI Taxonomy" id="131215"/>
    <lineage>
        <taxon>Eukaryota</taxon>
        <taxon>Metazoa</taxon>
        <taxon>Ecdysozoa</taxon>
        <taxon>Arthropoda</taxon>
        <taxon>Hexapoda</taxon>
        <taxon>Insecta</taxon>
        <taxon>Pterygota</taxon>
        <taxon>Neoptera</taxon>
        <taxon>Endopterygota</taxon>
        <taxon>Hymenoptera</taxon>
        <taxon>Apocrita</taxon>
        <taxon>Proctotrupomorpha</taxon>
        <taxon>Chalcidoidea</taxon>
        <taxon>Aphelinidae</taxon>
        <taxon>Aphelininae</taxon>
        <taxon>Eretmocerus</taxon>
    </lineage>
</organism>
<name>A0ACC2N6A9_9HYME</name>
<comment type="caution">
    <text evidence="1">The sequence shown here is derived from an EMBL/GenBank/DDBJ whole genome shotgun (WGS) entry which is preliminary data.</text>
</comment>
<dbReference type="Proteomes" id="UP001239111">
    <property type="component" value="Chromosome 4"/>
</dbReference>
<accession>A0ACC2N6A9</accession>
<sequence>MRGITRNNEKGQGTGIDNRFGENTQNLKVNSHRLIYELTDHDPILFPIFIKSSVDVKSEPSKVAMNFKTLHLLGCRVNWSKCLNKDVIGAVDMLVREMQNVMEESTKKVK</sequence>
<dbReference type="EMBL" id="CM056744">
    <property type="protein sequence ID" value="KAJ8666221.1"/>
    <property type="molecule type" value="Genomic_DNA"/>
</dbReference>
<evidence type="ECO:0000313" key="2">
    <source>
        <dbReference type="Proteomes" id="UP001239111"/>
    </source>
</evidence>
<keyword evidence="2" id="KW-1185">Reference proteome</keyword>
<protein>
    <submittedName>
        <fullName evidence="1">Uncharacterized protein</fullName>
    </submittedName>
</protein>
<gene>
    <name evidence="1" type="ORF">QAD02_007883</name>
</gene>
<evidence type="ECO:0000313" key="1">
    <source>
        <dbReference type="EMBL" id="KAJ8666221.1"/>
    </source>
</evidence>